<dbReference type="GO" id="GO:0005886">
    <property type="term" value="C:plasma membrane"/>
    <property type="evidence" value="ECO:0007669"/>
    <property type="project" value="UniProtKB-SubCell"/>
</dbReference>
<dbReference type="PANTHER" id="PTHR43484">
    <property type="match status" value="1"/>
</dbReference>
<dbReference type="NCBIfam" id="TIGR02480">
    <property type="entry name" value="fliN"/>
    <property type="match status" value="1"/>
</dbReference>
<evidence type="ECO:0000256" key="6">
    <source>
        <dbReference type="ARBA" id="ARBA00023136"/>
    </source>
</evidence>
<dbReference type="InterPro" id="IPR001543">
    <property type="entry name" value="FliN-like_C"/>
</dbReference>
<dbReference type="InterPro" id="IPR012826">
    <property type="entry name" value="FliN"/>
</dbReference>
<name>A0A381VV47_9ZZZZ</name>
<dbReference type="GO" id="GO:0003774">
    <property type="term" value="F:cytoskeletal motor activity"/>
    <property type="evidence" value="ECO:0007669"/>
    <property type="project" value="InterPro"/>
</dbReference>
<keyword evidence="5" id="KW-0283">Flagellar rotation</keyword>
<dbReference type="PRINTS" id="PR00956">
    <property type="entry name" value="FLGMOTORFLIN"/>
</dbReference>
<evidence type="ECO:0000313" key="9">
    <source>
        <dbReference type="EMBL" id="SVA44135.1"/>
    </source>
</evidence>
<comment type="subcellular location">
    <subcellularLocation>
        <location evidence="1">Cell membrane</location>
        <topology evidence="1">Peripheral membrane protein</topology>
        <orientation evidence="1">Cytoplasmic side</orientation>
    </subcellularLocation>
</comment>
<feature type="region of interest" description="Disordered" evidence="7">
    <location>
        <begin position="83"/>
        <end position="103"/>
    </location>
</feature>
<dbReference type="InterPro" id="IPR001172">
    <property type="entry name" value="FliN_T3SS_HrcQb"/>
</dbReference>
<dbReference type="Gene3D" id="2.30.330.10">
    <property type="entry name" value="SpoA-like"/>
    <property type="match status" value="1"/>
</dbReference>
<sequence length="103" mass="11027">MPTTAENQNTMEFLLDVPVKLTVELGNCEMTMKDLLQLGIGAVVQLDKPSSDPIDIFVNQKLVARGEIVVVEDNLGVKITEVSTGGAQDEVGETRPGPTEEAS</sequence>
<evidence type="ECO:0000256" key="5">
    <source>
        <dbReference type="ARBA" id="ARBA00022779"/>
    </source>
</evidence>
<dbReference type="EMBL" id="UINC01009871">
    <property type="protein sequence ID" value="SVA44135.1"/>
    <property type="molecule type" value="Genomic_DNA"/>
</dbReference>
<dbReference type="Pfam" id="PF01052">
    <property type="entry name" value="FliMN_C"/>
    <property type="match status" value="1"/>
</dbReference>
<keyword evidence="4" id="KW-0145">Chemotaxis</keyword>
<dbReference type="GO" id="GO:0006935">
    <property type="term" value="P:chemotaxis"/>
    <property type="evidence" value="ECO:0007669"/>
    <property type="project" value="UniProtKB-KW"/>
</dbReference>
<dbReference type="SUPFAM" id="SSF101801">
    <property type="entry name" value="Surface presentation of antigens (SPOA)"/>
    <property type="match status" value="1"/>
</dbReference>
<gene>
    <name evidence="9" type="ORF">METZ01_LOCUS96989</name>
</gene>
<accession>A0A381VV47</accession>
<reference evidence="9" key="1">
    <citation type="submission" date="2018-05" db="EMBL/GenBank/DDBJ databases">
        <authorList>
            <person name="Lanie J.A."/>
            <person name="Ng W.-L."/>
            <person name="Kazmierczak K.M."/>
            <person name="Andrzejewski T.M."/>
            <person name="Davidsen T.M."/>
            <person name="Wayne K.J."/>
            <person name="Tettelin H."/>
            <person name="Glass J.I."/>
            <person name="Rusch D."/>
            <person name="Podicherti R."/>
            <person name="Tsui H.-C.T."/>
            <person name="Winkler M.E."/>
        </authorList>
    </citation>
    <scope>NUCLEOTIDE SEQUENCE</scope>
</reference>
<keyword evidence="6" id="KW-0472">Membrane</keyword>
<dbReference type="GO" id="GO:0071973">
    <property type="term" value="P:bacterial-type flagellum-dependent cell motility"/>
    <property type="evidence" value="ECO:0007669"/>
    <property type="project" value="InterPro"/>
</dbReference>
<dbReference type="InterPro" id="IPR036429">
    <property type="entry name" value="SpoA-like_sf"/>
</dbReference>
<evidence type="ECO:0000256" key="3">
    <source>
        <dbReference type="ARBA" id="ARBA00022475"/>
    </source>
</evidence>
<dbReference type="AlphaFoldDB" id="A0A381VV47"/>
<feature type="domain" description="Flagellar motor switch protein FliN-like C-terminal" evidence="8">
    <location>
        <begin position="14"/>
        <end position="82"/>
    </location>
</feature>
<evidence type="ECO:0000256" key="7">
    <source>
        <dbReference type="SAM" id="MobiDB-lite"/>
    </source>
</evidence>
<comment type="similarity">
    <text evidence="2">Belongs to the FliN/MopA/SpaO family.</text>
</comment>
<organism evidence="9">
    <name type="scientific">marine metagenome</name>
    <dbReference type="NCBI Taxonomy" id="408172"/>
    <lineage>
        <taxon>unclassified sequences</taxon>
        <taxon>metagenomes</taxon>
        <taxon>ecological metagenomes</taxon>
    </lineage>
</organism>
<evidence type="ECO:0000256" key="1">
    <source>
        <dbReference type="ARBA" id="ARBA00004413"/>
    </source>
</evidence>
<evidence type="ECO:0000256" key="4">
    <source>
        <dbReference type="ARBA" id="ARBA00022500"/>
    </source>
</evidence>
<dbReference type="PANTHER" id="PTHR43484:SF1">
    <property type="entry name" value="FLAGELLAR MOTOR SWITCH PROTEIN FLIN"/>
    <property type="match status" value="1"/>
</dbReference>
<dbReference type="GO" id="GO:0009425">
    <property type="term" value="C:bacterial-type flagellum basal body"/>
    <property type="evidence" value="ECO:0007669"/>
    <property type="project" value="InterPro"/>
</dbReference>
<dbReference type="InterPro" id="IPR051469">
    <property type="entry name" value="FliN/MopA/SpaO"/>
</dbReference>
<protein>
    <recommendedName>
        <fullName evidence="8">Flagellar motor switch protein FliN-like C-terminal domain-containing protein</fullName>
    </recommendedName>
</protein>
<evidence type="ECO:0000256" key="2">
    <source>
        <dbReference type="ARBA" id="ARBA00009226"/>
    </source>
</evidence>
<keyword evidence="3" id="KW-1003">Cell membrane</keyword>
<evidence type="ECO:0000259" key="8">
    <source>
        <dbReference type="Pfam" id="PF01052"/>
    </source>
</evidence>
<proteinExistence type="inferred from homology"/>